<comment type="caution">
    <text evidence="11">The sequence shown here is derived from an EMBL/GenBank/DDBJ whole genome shotgun (WGS) entry which is preliminary data.</text>
</comment>
<evidence type="ECO:0000256" key="2">
    <source>
        <dbReference type="ARBA" id="ARBA00004651"/>
    </source>
</evidence>
<protein>
    <recommendedName>
        <fullName evidence="4">Nicotinamide riboside transporter PnuC</fullName>
    </recommendedName>
</protein>
<evidence type="ECO:0000256" key="6">
    <source>
        <dbReference type="ARBA" id="ARBA00022475"/>
    </source>
</evidence>
<sequence length="219" mass="24483">MLTQDALGTLLAWAQPAMQTWFSLWGSPVTPLEVIAFAMSLWMVACNLKVNPLGWPLAMASSAAYGVLFLNVRLYGEAGLQIVFIVLAGWGWWQWLRGQGSDGQALQVGVLTWPGRARVALAWLLLWPLLAGLLDRWTDTDVPWWDAFPTAGSVVGQLLLGRKRIENWWVWGLVNAVSVGLFAWKGLWLTAVLYALFTALSWWGWRAWHALLPTVKAQP</sequence>
<keyword evidence="12" id="KW-1185">Reference proteome</keyword>
<dbReference type="GO" id="GO:0034257">
    <property type="term" value="F:nicotinamide riboside transmembrane transporter activity"/>
    <property type="evidence" value="ECO:0007669"/>
    <property type="project" value="InterPro"/>
</dbReference>
<evidence type="ECO:0000256" key="1">
    <source>
        <dbReference type="ARBA" id="ARBA00002672"/>
    </source>
</evidence>
<dbReference type="OrthoDB" id="9791248at2"/>
<evidence type="ECO:0000256" key="10">
    <source>
        <dbReference type="SAM" id="Phobius"/>
    </source>
</evidence>
<dbReference type="RefSeq" id="WP_130968821.1">
    <property type="nucleotide sequence ID" value="NZ_SIXI01000006.1"/>
</dbReference>
<dbReference type="InterPro" id="IPR006419">
    <property type="entry name" value="NMN_transpt_PnuC"/>
</dbReference>
<dbReference type="GO" id="GO:0005886">
    <property type="term" value="C:plasma membrane"/>
    <property type="evidence" value="ECO:0007669"/>
    <property type="project" value="UniProtKB-SubCell"/>
</dbReference>
<evidence type="ECO:0000256" key="3">
    <source>
        <dbReference type="ARBA" id="ARBA00006669"/>
    </source>
</evidence>
<comment type="function">
    <text evidence="1">Required for nicotinamide riboside transport across the inner membrane.</text>
</comment>
<gene>
    <name evidence="11" type="ORF">EYS42_14025</name>
</gene>
<evidence type="ECO:0000313" key="11">
    <source>
        <dbReference type="EMBL" id="TBO28730.1"/>
    </source>
</evidence>
<accession>A0A4Q9GWC8</accession>
<evidence type="ECO:0000256" key="5">
    <source>
        <dbReference type="ARBA" id="ARBA00022448"/>
    </source>
</evidence>
<name>A0A4Q9GWC8_9BURK</name>
<dbReference type="Proteomes" id="UP000292120">
    <property type="component" value="Unassembled WGS sequence"/>
</dbReference>
<feature type="transmembrane region" description="Helical" evidence="10">
    <location>
        <begin position="53"/>
        <end position="72"/>
    </location>
</feature>
<dbReference type="PANTHER" id="PTHR36122:SF2">
    <property type="entry name" value="NICOTINAMIDE RIBOSIDE TRANSPORTER PNUC"/>
    <property type="match status" value="1"/>
</dbReference>
<evidence type="ECO:0000256" key="4">
    <source>
        <dbReference type="ARBA" id="ARBA00017522"/>
    </source>
</evidence>
<evidence type="ECO:0000256" key="8">
    <source>
        <dbReference type="ARBA" id="ARBA00022989"/>
    </source>
</evidence>
<evidence type="ECO:0000256" key="7">
    <source>
        <dbReference type="ARBA" id="ARBA00022692"/>
    </source>
</evidence>
<reference evidence="11 12" key="1">
    <citation type="submission" date="2019-02" db="EMBL/GenBank/DDBJ databases">
        <title>Aquabacterium sp. strain KMB7.</title>
        <authorList>
            <person name="Chen W.-M."/>
        </authorList>
    </citation>
    <scope>NUCLEOTIDE SEQUENCE [LARGE SCALE GENOMIC DNA]</scope>
    <source>
        <strain evidence="11 12">KMB7</strain>
    </source>
</reference>
<evidence type="ECO:0000256" key="9">
    <source>
        <dbReference type="ARBA" id="ARBA00023136"/>
    </source>
</evidence>
<keyword evidence="7 10" id="KW-0812">Transmembrane</keyword>
<keyword evidence="6" id="KW-1003">Cell membrane</keyword>
<dbReference type="Pfam" id="PF04973">
    <property type="entry name" value="NMN_transporter"/>
    <property type="match status" value="1"/>
</dbReference>
<keyword evidence="9 10" id="KW-0472">Membrane</keyword>
<organism evidence="11 12">
    <name type="scientific">Aquabacterium lacunae</name>
    <dbReference type="NCBI Taxonomy" id="2528630"/>
    <lineage>
        <taxon>Bacteria</taxon>
        <taxon>Pseudomonadati</taxon>
        <taxon>Pseudomonadota</taxon>
        <taxon>Betaproteobacteria</taxon>
        <taxon>Burkholderiales</taxon>
        <taxon>Aquabacterium</taxon>
    </lineage>
</organism>
<dbReference type="AlphaFoldDB" id="A0A4Q9GWC8"/>
<dbReference type="EMBL" id="SIXI01000006">
    <property type="protein sequence ID" value="TBO28730.1"/>
    <property type="molecule type" value="Genomic_DNA"/>
</dbReference>
<dbReference type="PANTHER" id="PTHR36122">
    <property type="entry name" value="NICOTINAMIDE RIBOSIDE TRANSPORTER PNUC"/>
    <property type="match status" value="1"/>
</dbReference>
<evidence type="ECO:0000313" key="12">
    <source>
        <dbReference type="Proteomes" id="UP000292120"/>
    </source>
</evidence>
<dbReference type="NCBIfam" id="TIGR01528">
    <property type="entry name" value="NMN_trans_PnuC"/>
    <property type="match status" value="1"/>
</dbReference>
<feature type="transmembrane region" description="Helical" evidence="10">
    <location>
        <begin position="29"/>
        <end position="46"/>
    </location>
</feature>
<comment type="similarity">
    <text evidence="3">Belongs to the nicotinamide ribonucleoside (NR) uptake permease (TC 4.B.1) family.</text>
</comment>
<keyword evidence="5" id="KW-0813">Transport</keyword>
<feature type="transmembrane region" description="Helical" evidence="10">
    <location>
        <begin position="168"/>
        <end position="197"/>
    </location>
</feature>
<proteinExistence type="inferred from homology"/>
<feature type="transmembrane region" description="Helical" evidence="10">
    <location>
        <begin position="78"/>
        <end position="96"/>
    </location>
</feature>
<comment type="subcellular location">
    <subcellularLocation>
        <location evidence="2">Cell membrane</location>
        <topology evidence="2">Multi-pass membrane protein</topology>
    </subcellularLocation>
</comment>
<keyword evidence="8 10" id="KW-1133">Transmembrane helix</keyword>